<keyword evidence="9" id="KW-1185">Reference proteome</keyword>
<gene>
    <name evidence="8" type="ORF">GGQ74_001044</name>
</gene>
<evidence type="ECO:0000256" key="7">
    <source>
        <dbReference type="ARBA" id="ARBA00031828"/>
    </source>
</evidence>
<evidence type="ECO:0000256" key="4">
    <source>
        <dbReference type="ARBA" id="ARBA00022723"/>
    </source>
</evidence>
<dbReference type="GO" id="GO:0005975">
    <property type="term" value="P:carbohydrate metabolic process"/>
    <property type="evidence" value="ECO:0007669"/>
    <property type="project" value="InterPro"/>
</dbReference>
<comment type="caution">
    <text evidence="8">The sequence shown here is derived from an EMBL/GenBank/DDBJ whole genome shotgun (WGS) entry which is preliminary data.</text>
</comment>
<dbReference type="EMBL" id="JAATJA010000001">
    <property type="protein sequence ID" value="NJB67404.1"/>
    <property type="molecule type" value="Genomic_DNA"/>
</dbReference>
<dbReference type="InterPro" id="IPR036412">
    <property type="entry name" value="HAD-like_sf"/>
</dbReference>
<sequence>MQIIENVILDRDGTIIVDKHYLHDPAQIEFIPGATDGLARLHAAGIRLFVATNQSGIGRGYFTQADYLAVERRMNGLLASAGAPITGTAFCPHAPDTACDCRKPDIGMWKALAATHALNPQRTVMIGDKAADVRFGIDAGLAASILVLTGKGAGQLEKYGLSQPEGPWSETAPLRPGLPHYVARDLGAACDCILHYNASSGTRTT</sequence>
<dbReference type="GO" id="GO:0016791">
    <property type="term" value="F:phosphatase activity"/>
    <property type="evidence" value="ECO:0007669"/>
    <property type="project" value="InterPro"/>
</dbReference>
<evidence type="ECO:0000256" key="3">
    <source>
        <dbReference type="ARBA" id="ARBA00022490"/>
    </source>
</evidence>
<dbReference type="NCBIfam" id="TIGR01656">
    <property type="entry name" value="Histidinol-ppas"/>
    <property type="match status" value="1"/>
</dbReference>
<dbReference type="Proteomes" id="UP000580856">
    <property type="component" value="Unassembled WGS sequence"/>
</dbReference>
<dbReference type="InterPro" id="IPR006543">
    <property type="entry name" value="Histidinol-phos"/>
</dbReference>
<accession>A0A846QQB6</accession>
<name>A0A846QQB6_9BACT</name>
<evidence type="ECO:0000256" key="2">
    <source>
        <dbReference type="ARBA" id="ARBA00005628"/>
    </source>
</evidence>
<evidence type="ECO:0000256" key="1">
    <source>
        <dbReference type="ARBA" id="ARBA00004496"/>
    </source>
</evidence>
<protein>
    <recommendedName>
        <fullName evidence="7">D,D-heptose 1,7-bisphosphate phosphatase</fullName>
    </recommendedName>
</protein>
<dbReference type="InterPro" id="IPR006549">
    <property type="entry name" value="HAD-SF_hydro_IIIA"/>
</dbReference>
<reference evidence="8 9" key="1">
    <citation type="submission" date="2020-03" db="EMBL/GenBank/DDBJ databases">
        <title>Genomic Encyclopedia of Type Strains, Phase IV (KMG-IV): sequencing the most valuable type-strain genomes for metagenomic binning, comparative biology and taxonomic classification.</title>
        <authorList>
            <person name="Goeker M."/>
        </authorList>
    </citation>
    <scope>NUCLEOTIDE SEQUENCE [LARGE SCALE GENOMIC DNA]</scope>
    <source>
        <strain evidence="8 9">DSM 24233</strain>
    </source>
</reference>
<dbReference type="InterPro" id="IPR004446">
    <property type="entry name" value="Heptose_bisP_phosphatase"/>
</dbReference>
<organism evidence="8 9">
    <name type="scientific">Desulfobaculum xiamenense</name>
    <dbReference type="NCBI Taxonomy" id="995050"/>
    <lineage>
        <taxon>Bacteria</taxon>
        <taxon>Pseudomonadati</taxon>
        <taxon>Thermodesulfobacteriota</taxon>
        <taxon>Desulfovibrionia</taxon>
        <taxon>Desulfovibrionales</taxon>
        <taxon>Desulfovibrionaceae</taxon>
        <taxon>Desulfobaculum</taxon>
    </lineage>
</organism>
<dbReference type="RefSeq" id="WP_167940463.1">
    <property type="nucleotide sequence ID" value="NZ_JAATJA010000001.1"/>
</dbReference>
<dbReference type="GO" id="GO:0046872">
    <property type="term" value="F:metal ion binding"/>
    <property type="evidence" value="ECO:0007669"/>
    <property type="project" value="UniProtKB-KW"/>
</dbReference>
<evidence type="ECO:0000256" key="5">
    <source>
        <dbReference type="ARBA" id="ARBA00022801"/>
    </source>
</evidence>
<keyword evidence="3" id="KW-0963">Cytoplasm</keyword>
<keyword evidence="6" id="KW-0119">Carbohydrate metabolism</keyword>
<keyword evidence="5 8" id="KW-0378">Hydrolase</keyword>
<evidence type="ECO:0000313" key="9">
    <source>
        <dbReference type="Proteomes" id="UP000580856"/>
    </source>
</evidence>
<dbReference type="GO" id="GO:0005737">
    <property type="term" value="C:cytoplasm"/>
    <property type="evidence" value="ECO:0007669"/>
    <property type="project" value="UniProtKB-SubCell"/>
</dbReference>
<dbReference type="AlphaFoldDB" id="A0A846QQB6"/>
<dbReference type="PANTHER" id="PTHR42891:SF1">
    <property type="entry name" value="D-GLYCERO-BETA-D-MANNO-HEPTOSE-1,7-BISPHOSPHATE 7-PHOSPHATASE"/>
    <property type="match status" value="1"/>
</dbReference>
<dbReference type="NCBIfam" id="TIGR01662">
    <property type="entry name" value="HAD-SF-IIIA"/>
    <property type="match status" value="1"/>
</dbReference>
<dbReference type="CDD" id="cd07503">
    <property type="entry name" value="HAD_HisB-N"/>
    <property type="match status" value="1"/>
</dbReference>
<dbReference type="Pfam" id="PF13242">
    <property type="entry name" value="Hydrolase_like"/>
    <property type="match status" value="1"/>
</dbReference>
<dbReference type="Gene3D" id="3.40.50.1000">
    <property type="entry name" value="HAD superfamily/HAD-like"/>
    <property type="match status" value="1"/>
</dbReference>
<dbReference type="InterPro" id="IPR023214">
    <property type="entry name" value="HAD_sf"/>
</dbReference>
<evidence type="ECO:0000256" key="6">
    <source>
        <dbReference type="ARBA" id="ARBA00023277"/>
    </source>
</evidence>
<keyword evidence="4" id="KW-0479">Metal-binding</keyword>
<evidence type="ECO:0000313" key="8">
    <source>
        <dbReference type="EMBL" id="NJB67404.1"/>
    </source>
</evidence>
<comment type="subcellular location">
    <subcellularLocation>
        <location evidence="1">Cytoplasm</location>
    </subcellularLocation>
</comment>
<proteinExistence type="inferred from homology"/>
<dbReference type="SUPFAM" id="SSF56784">
    <property type="entry name" value="HAD-like"/>
    <property type="match status" value="1"/>
</dbReference>
<comment type="similarity">
    <text evidence="2">Belongs to the GmhB family.</text>
</comment>
<dbReference type="PANTHER" id="PTHR42891">
    <property type="entry name" value="D-GLYCERO-BETA-D-MANNO-HEPTOSE-1,7-BISPHOSPHATE 7-PHOSPHATASE"/>
    <property type="match status" value="1"/>
</dbReference>